<dbReference type="EMBL" id="HACG01008284">
    <property type="protein sequence ID" value="CEK55149.1"/>
    <property type="molecule type" value="Transcribed_RNA"/>
</dbReference>
<accession>A0A0B6YG47</accession>
<dbReference type="AlphaFoldDB" id="A0A0B6YG47"/>
<proteinExistence type="predicted"/>
<evidence type="ECO:0000313" key="1">
    <source>
        <dbReference type="EMBL" id="CEK55149.1"/>
    </source>
</evidence>
<feature type="non-terminal residue" evidence="1">
    <location>
        <position position="106"/>
    </location>
</feature>
<gene>
    <name evidence="1" type="primary">ORF24492</name>
</gene>
<feature type="non-terminal residue" evidence="1">
    <location>
        <position position="1"/>
    </location>
</feature>
<protein>
    <submittedName>
        <fullName evidence="1">Uncharacterized protein</fullName>
    </submittedName>
</protein>
<organism evidence="1">
    <name type="scientific">Arion vulgaris</name>
    <dbReference type="NCBI Taxonomy" id="1028688"/>
    <lineage>
        <taxon>Eukaryota</taxon>
        <taxon>Metazoa</taxon>
        <taxon>Spiralia</taxon>
        <taxon>Lophotrochozoa</taxon>
        <taxon>Mollusca</taxon>
        <taxon>Gastropoda</taxon>
        <taxon>Heterobranchia</taxon>
        <taxon>Euthyneura</taxon>
        <taxon>Panpulmonata</taxon>
        <taxon>Eupulmonata</taxon>
        <taxon>Stylommatophora</taxon>
        <taxon>Helicina</taxon>
        <taxon>Arionoidea</taxon>
        <taxon>Arionidae</taxon>
        <taxon>Arion</taxon>
    </lineage>
</organism>
<reference evidence="1" key="1">
    <citation type="submission" date="2014-12" db="EMBL/GenBank/DDBJ databases">
        <title>Insight into the proteome of Arion vulgaris.</title>
        <authorList>
            <person name="Aradska J."/>
            <person name="Bulat T."/>
            <person name="Smidak R."/>
            <person name="Sarate P."/>
            <person name="Gangsoo J."/>
            <person name="Sialana F."/>
            <person name="Bilban M."/>
            <person name="Lubec G."/>
        </authorList>
    </citation>
    <scope>NUCLEOTIDE SEQUENCE</scope>
    <source>
        <tissue evidence="1">Skin</tissue>
    </source>
</reference>
<sequence>QFYPAQPFQMQYTQVPLVPLQTAIQPTYGYLPQHQSSSYYNNQFFRAPYEEELNLKRKELDLTYSRINELENEISLTKAKTLETENGISQGFLVKKQPCGLRKDDN</sequence>
<name>A0A0B6YG47_9EUPU</name>